<organism evidence="2 3">
    <name type="scientific">Helicobacter cetorum (strain ATCC BAA-429 / MIT 00-7128)</name>
    <dbReference type="NCBI Taxonomy" id="182217"/>
    <lineage>
        <taxon>Bacteria</taxon>
        <taxon>Pseudomonadati</taxon>
        <taxon>Campylobacterota</taxon>
        <taxon>Epsilonproteobacteria</taxon>
        <taxon>Campylobacterales</taxon>
        <taxon>Helicobacteraceae</taxon>
        <taxon>Helicobacter</taxon>
    </lineage>
</organism>
<name>I0EMG0_HELC0</name>
<dbReference type="PATRIC" id="fig|182217.3.peg.917"/>
<dbReference type="EMBL" id="CP003479">
    <property type="protein sequence ID" value="AFI04129.1"/>
    <property type="molecule type" value="Genomic_DNA"/>
</dbReference>
<feature type="transmembrane region" description="Helical" evidence="1">
    <location>
        <begin position="57"/>
        <end position="76"/>
    </location>
</feature>
<keyword evidence="1" id="KW-0812">Transmembrane</keyword>
<keyword evidence="3" id="KW-1185">Reference proteome</keyword>
<reference evidence="3" key="1">
    <citation type="submission" date="2012-04" db="EMBL/GenBank/DDBJ databases">
        <title>Complete genome sequence of Helicobacter cetorum strain MIT 00-7128.</title>
        <authorList>
            <person name="Kersulyte D."/>
            <person name="Berg D.E."/>
        </authorList>
    </citation>
    <scope>NUCLEOTIDE SEQUENCE [LARGE SCALE GENOMIC DNA]</scope>
    <source>
        <strain evidence="3">MIT 00-7128</strain>
    </source>
</reference>
<dbReference type="Proteomes" id="UP000005010">
    <property type="component" value="Chromosome"/>
</dbReference>
<proteinExistence type="predicted"/>
<gene>
    <name evidence="2" type="ordered locus">HCW_04300</name>
</gene>
<dbReference type="HOGENOM" id="CLU_1515895_0_0_7"/>
<keyword evidence="1" id="KW-0472">Membrane</keyword>
<evidence type="ECO:0000256" key="1">
    <source>
        <dbReference type="SAM" id="Phobius"/>
    </source>
</evidence>
<dbReference type="KEGG" id="hce:HCW_04300"/>
<dbReference type="STRING" id="182217.HCW_04300"/>
<keyword evidence="1" id="KW-1133">Transmembrane helix</keyword>
<sequence>MLQYKPYFISISLILAPLIFMYSLFLGFDLKNFTQTYQFSQLILSNLSHFTSFKFEVYKAFVFALMPLTISIYLLSSDNTLTSHGKAKWASVREIEKLAYSPLKFVKSLFSFILRLPFLPLFLGLSCLVFACQLIIIIKDCVMGVFKGIKGVYYGIKQAPQTLKNLKSKLSLKRKNT</sequence>
<evidence type="ECO:0000313" key="2">
    <source>
        <dbReference type="EMBL" id="AFI04129.1"/>
    </source>
</evidence>
<accession>I0EMG0</accession>
<dbReference type="RefSeq" id="WP_014660999.1">
    <property type="nucleotide sequence ID" value="NC_017737.1"/>
</dbReference>
<feature type="transmembrane region" description="Helical" evidence="1">
    <location>
        <begin position="118"/>
        <end position="138"/>
    </location>
</feature>
<feature type="transmembrane region" description="Helical" evidence="1">
    <location>
        <begin position="6"/>
        <end position="28"/>
    </location>
</feature>
<evidence type="ECO:0000313" key="3">
    <source>
        <dbReference type="Proteomes" id="UP000005010"/>
    </source>
</evidence>
<protein>
    <submittedName>
        <fullName evidence="2">Uncharacterized protein</fullName>
    </submittedName>
</protein>
<dbReference type="AlphaFoldDB" id="I0EMG0"/>